<dbReference type="EMBL" id="CAJNRE010001782">
    <property type="protein sequence ID" value="CAF1956896.1"/>
    <property type="molecule type" value="Genomic_DNA"/>
</dbReference>
<dbReference type="Proteomes" id="UP000663856">
    <property type="component" value="Unassembled WGS sequence"/>
</dbReference>
<reference evidence="4" key="1">
    <citation type="submission" date="2021-02" db="EMBL/GenBank/DDBJ databases">
        <authorList>
            <person name="Nowell W R."/>
        </authorList>
    </citation>
    <scope>NUCLEOTIDE SEQUENCE</scope>
</reference>
<dbReference type="EMBL" id="CAJNRG010012446">
    <property type="protein sequence ID" value="CAF2140110.1"/>
    <property type="molecule type" value="Genomic_DNA"/>
</dbReference>
<dbReference type="PROSITE" id="PS50181">
    <property type="entry name" value="FBOX"/>
    <property type="match status" value="1"/>
</dbReference>
<dbReference type="InterPro" id="IPR001810">
    <property type="entry name" value="F-box_dom"/>
</dbReference>
<dbReference type="Proteomes" id="UP000663887">
    <property type="component" value="Unassembled WGS sequence"/>
</dbReference>
<evidence type="ECO:0000313" key="3">
    <source>
        <dbReference type="EMBL" id="CAF2140110.1"/>
    </source>
</evidence>
<organism evidence="4 5">
    <name type="scientific">Rotaria magnacalcarata</name>
    <dbReference type="NCBI Taxonomy" id="392030"/>
    <lineage>
        <taxon>Eukaryota</taxon>
        <taxon>Metazoa</taxon>
        <taxon>Spiralia</taxon>
        <taxon>Gnathifera</taxon>
        <taxon>Rotifera</taxon>
        <taxon>Eurotatoria</taxon>
        <taxon>Bdelloidea</taxon>
        <taxon>Philodinida</taxon>
        <taxon>Philodinidae</taxon>
        <taxon>Rotaria</taxon>
    </lineage>
</organism>
<name>A0A816X0K7_9BILA</name>
<evidence type="ECO:0000313" key="4">
    <source>
        <dbReference type="EMBL" id="CAF2140199.1"/>
    </source>
</evidence>
<comment type="caution">
    <text evidence="4">The sequence shown here is derived from an EMBL/GenBank/DDBJ whole genome shotgun (WGS) entry which is preliminary data.</text>
</comment>
<sequence>MMSSTMPRHFSKQTCFENLPDEILLFMCRYLSQIDILDSLLNLNNRLNKMITTYREKIFISHLSHKDFFHLINDHLPYLSADVSYLYINNCSMLNSGKLFEEKFNKVDQQFPLLQELIFHQIDIETLENLSWRFNTMHYLHTLTIDIAEDRLSSMPVQFDEFICGKLFTESNSFKILKLNLNKYKFSLYSLKKKSMNIKQLTISVQCLKDLLIVFNSFPNLEKLNIAIGCSSSHDINNDTYPYERLWWKVPYLTHFELKIEEEELTSHDYVISQNIIVKIIENLYALLYFKFLLNIRFHATLQTLTTKDIYMDKYFPYADGSLWQKALNRNDDRTINFALHIELDGIAIDRLKKKIEPNVYTTAKCDDIDFNSLLRATFSSAYWLQKNIIMQCLSTNSKHVSIYTLPITNTHLSTTVDIIDQELSMKSSMSHKNVQSLIIHSKTEDHSPKLSVKNIFNKFPSLTHLQLDTVLSLPPKISICSLRLHALSLHNYSLLSCCQLLDYLPKVISLTITTQSKIPTSDFWSKPILSVTRLKLSIDSGHTKNLSNMTKHFPNVNEFYLRINNTVNRSVDDFCQCENFECFSKDFIHLRYFEITLPIKQESMTTSTWMTMLQENQTMYVKNKDGSSVTLKIWL</sequence>
<evidence type="ECO:0000313" key="5">
    <source>
        <dbReference type="Proteomes" id="UP000663856"/>
    </source>
</evidence>
<accession>A0A816X0K7</accession>
<proteinExistence type="predicted"/>
<dbReference type="EMBL" id="CAJNRF010012337">
    <property type="protein sequence ID" value="CAF2140199.1"/>
    <property type="molecule type" value="Genomic_DNA"/>
</dbReference>
<dbReference type="Proteomes" id="UP000663824">
    <property type="component" value="Unassembled WGS sequence"/>
</dbReference>
<evidence type="ECO:0000313" key="2">
    <source>
        <dbReference type="EMBL" id="CAF1956896.1"/>
    </source>
</evidence>
<gene>
    <name evidence="2" type="ORF">MBJ925_LOCUS6168</name>
    <name evidence="4" type="ORF">WKI299_LOCUS28208</name>
    <name evidence="3" type="ORF">XDN619_LOCUS26563</name>
</gene>
<dbReference type="AlphaFoldDB" id="A0A816X0K7"/>
<protein>
    <recommendedName>
        <fullName evidence="1">F-box domain-containing protein</fullName>
    </recommendedName>
</protein>
<evidence type="ECO:0000259" key="1">
    <source>
        <dbReference type="PROSITE" id="PS50181"/>
    </source>
</evidence>
<feature type="domain" description="F-box" evidence="1">
    <location>
        <begin position="13"/>
        <end position="62"/>
    </location>
</feature>